<keyword evidence="3" id="KW-1185">Reference proteome</keyword>
<protein>
    <submittedName>
        <fullName evidence="2">Uncharacterized protein</fullName>
    </submittedName>
</protein>
<reference evidence="3" key="1">
    <citation type="submission" date="2016-10" db="EMBL/GenBank/DDBJ databases">
        <authorList>
            <person name="Varghese N."/>
            <person name="Submissions S."/>
        </authorList>
    </citation>
    <scope>NUCLEOTIDE SEQUENCE [LARGE SCALE GENOMIC DNA]</scope>
    <source>
        <strain evidence="3">GAS369</strain>
    </source>
</reference>
<feature type="transmembrane region" description="Helical" evidence="1">
    <location>
        <begin position="20"/>
        <end position="38"/>
    </location>
</feature>
<name>A0A1H1UZZ9_9BRAD</name>
<proteinExistence type="predicted"/>
<dbReference type="Proteomes" id="UP000243904">
    <property type="component" value="Chromosome I"/>
</dbReference>
<evidence type="ECO:0000256" key="1">
    <source>
        <dbReference type="SAM" id="Phobius"/>
    </source>
</evidence>
<accession>A0A1H1UZZ9</accession>
<evidence type="ECO:0000313" key="2">
    <source>
        <dbReference type="EMBL" id="SDS77831.1"/>
    </source>
</evidence>
<keyword evidence="1" id="KW-1133">Transmembrane helix</keyword>
<evidence type="ECO:0000313" key="3">
    <source>
        <dbReference type="Proteomes" id="UP000243904"/>
    </source>
</evidence>
<sequence>MAVPSSIWPHYTRNSFGMRTIWVIFVLALVAIAGEIYSDAVLTSSQILPGAADPAAVAVAHGAKPG</sequence>
<keyword evidence="1" id="KW-0812">Transmembrane</keyword>
<keyword evidence="1" id="KW-0472">Membrane</keyword>
<gene>
    <name evidence="2" type="ORF">SAMN05444158_3174</name>
</gene>
<organism evidence="2 3">
    <name type="scientific">Bradyrhizobium canariense</name>
    <dbReference type="NCBI Taxonomy" id="255045"/>
    <lineage>
        <taxon>Bacteria</taxon>
        <taxon>Pseudomonadati</taxon>
        <taxon>Pseudomonadota</taxon>
        <taxon>Alphaproteobacteria</taxon>
        <taxon>Hyphomicrobiales</taxon>
        <taxon>Nitrobacteraceae</taxon>
        <taxon>Bradyrhizobium</taxon>
    </lineage>
</organism>
<dbReference type="EMBL" id="LT629750">
    <property type="protein sequence ID" value="SDS77831.1"/>
    <property type="molecule type" value="Genomic_DNA"/>
</dbReference>
<dbReference type="AlphaFoldDB" id="A0A1H1UZZ9"/>